<reference evidence="1" key="1">
    <citation type="journal article" date="2015" name="Nature">
        <title>Complex archaea that bridge the gap between prokaryotes and eukaryotes.</title>
        <authorList>
            <person name="Spang A."/>
            <person name="Saw J.H."/>
            <person name="Jorgensen S.L."/>
            <person name="Zaremba-Niedzwiedzka K."/>
            <person name="Martijn J."/>
            <person name="Lind A.E."/>
            <person name="van Eijk R."/>
            <person name="Schleper C."/>
            <person name="Guy L."/>
            <person name="Ettema T.J."/>
        </authorList>
    </citation>
    <scope>NUCLEOTIDE SEQUENCE</scope>
</reference>
<name>A0A0F9L211_9ZZZZ</name>
<comment type="caution">
    <text evidence="1">The sequence shown here is derived from an EMBL/GenBank/DDBJ whole genome shotgun (WGS) entry which is preliminary data.</text>
</comment>
<proteinExistence type="predicted"/>
<gene>
    <name evidence="1" type="ORF">LCGC14_1256090</name>
</gene>
<dbReference type="EMBL" id="LAZR01006923">
    <property type="protein sequence ID" value="KKM88714.1"/>
    <property type="molecule type" value="Genomic_DNA"/>
</dbReference>
<protein>
    <submittedName>
        <fullName evidence="1">Uncharacterized protein</fullName>
    </submittedName>
</protein>
<evidence type="ECO:0000313" key="1">
    <source>
        <dbReference type="EMBL" id="KKM88714.1"/>
    </source>
</evidence>
<organism evidence="1">
    <name type="scientific">marine sediment metagenome</name>
    <dbReference type="NCBI Taxonomy" id="412755"/>
    <lineage>
        <taxon>unclassified sequences</taxon>
        <taxon>metagenomes</taxon>
        <taxon>ecological metagenomes</taxon>
    </lineage>
</organism>
<dbReference type="AlphaFoldDB" id="A0A0F9L211"/>
<accession>A0A0F9L211</accession>
<sequence>MSAKQTVKVIPSHSVTYTDAQGETQTREFRTSGPNGAMKIHPGQSVFLGMLTLVTSTTTPHGEIVEVRAGLCARIRVDGEVVLEPTLRKDEWFDDEGNARKGALCFDLIGDESRIALAAIACKGIPALAKRVKSARAALVKRAA</sequence>